<feature type="domain" description="Transposase IS204/IS1001/IS1096/IS1165 DDE" evidence="2">
    <location>
        <begin position="95"/>
        <end position="210"/>
    </location>
</feature>
<evidence type="ECO:0000259" key="2">
    <source>
        <dbReference type="Pfam" id="PF01610"/>
    </source>
</evidence>
<dbReference type="InterPro" id="IPR002560">
    <property type="entry name" value="Transposase_DDE"/>
</dbReference>
<accession>A0ABS0XIR7</accession>
<evidence type="ECO:0000313" key="3">
    <source>
        <dbReference type="EMBL" id="MBJ3813108.1"/>
    </source>
</evidence>
<comment type="caution">
    <text evidence="3">The sequence shown here is derived from an EMBL/GenBank/DDBJ whole genome shotgun (WGS) entry which is preliminary data.</text>
</comment>
<proteinExistence type="predicted"/>
<gene>
    <name evidence="3" type="ORF">JGB26_39645</name>
</gene>
<dbReference type="Pfam" id="PF01610">
    <property type="entry name" value="DDE_Tnp_ISL3"/>
    <property type="match status" value="1"/>
</dbReference>
<dbReference type="Proteomes" id="UP000634780">
    <property type="component" value="Unassembled WGS sequence"/>
</dbReference>
<feature type="region of interest" description="Disordered" evidence="1">
    <location>
        <begin position="1"/>
        <end position="30"/>
    </location>
</feature>
<protein>
    <submittedName>
        <fullName evidence="3">Transposase</fullName>
    </submittedName>
</protein>
<dbReference type="InterPro" id="IPR047951">
    <property type="entry name" value="Transpos_ISL3"/>
</dbReference>
<keyword evidence="4" id="KW-1185">Reference proteome</keyword>
<evidence type="ECO:0000313" key="4">
    <source>
        <dbReference type="Proteomes" id="UP000634780"/>
    </source>
</evidence>
<dbReference type="EMBL" id="JAEKOZ010000050">
    <property type="protein sequence ID" value="MBJ3813108.1"/>
    <property type="molecule type" value="Genomic_DNA"/>
</dbReference>
<organism evidence="3 4">
    <name type="scientific">Streptomyces flavofungini</name>
    <dbReference type="NCBI Taxonomy" id="68200"/>
    <lineage>
        <taxon>Bacteria</taxon>
        <taxon>Bacillati</taxon>
        <taxon>Actinomycetota</taxon>
        <taxon>Actinomycetes</taxon>
        <taxon>Kitasatosporales</taxon>
        <taxon>Streptomycetaceae</taxon>
        <taxon>Streptomyces</taxon>
    </lineage>
</organism>
<dbReference type="RefSeq" id="WP_190120509.1">
    <property type="nucleotide sequence ID" value="NZ_BMVR01000026.1"/>
</dbReference>
<reference evidence="3 4" key="1">
    <citation type="submission" date="2020-12" db="EMBL/GenBank/DDBJ databases">
        <title>Streptomyces typhae sp. nov., a novel endophytic actinomycete isolated from the root of cattail pollen (Typha angustifolia L.).</title>
        <authorList>
            <person name="Peng C."/>
            <person name="Liu C."/>
        </authorList>
    </citation>
    <scope>NUCLEOTIDE SEQUENCE [LARGE SCALE GENOMIC DNA]</scope>
    <source>
        <strain evidence="3 4">JCM 4753</strain>
    </source>
</reference>
<sequence length="230" mass="26145">MGGNTVRRAARAETPEQMFNGRHQPRPSQLDPFKAHLDRRWAEGHTNAIHLHADLKERGYQGSYQTISDYLRPRRRRRILIVGPAPPGVRQVTGWMMRHPDHLREEDREQLADILARCPGLAAGEQLVRSFAGILTTRSGQHLKDWVIAAQAEDLPGLHTFAHGLEKDWDAVLQGLTTRWNSGPVEGRVNHNKMIKRQMFGRAKLPLLRKRVLLTAIRHPARAVTDSGTR</sequence>
<dbReference type="PANTHER" id="PTHR33498">
    <property type="entry name" value="TRANSPOSASE FOR INSERTION SEQUENCE ELEMENT IS1557"/>
    <property type="match status" value="1"/>
</dbReference>
<dbReference type="PANTHER" id="PTHR33498:SF1">
    <property type="entry name" value="TRANSPOSASE FOR INSERTION SEQUENCE ELEMENT IS1557"/>
    <property type="match status" value="1"/>
</dbReference>
<name>A0ABS0XIR7_9ACTN</name>
<evidence type="ECO:0000256" key="1">
    <source>
        <dbReference type="SAM" id="MobiDB-lite"/>
    </source>
</evidence>